<dbReference type="Proteomes" id="UP001211064">
    <property type="component" value="Unassembled WGS sequence"/>
</dbReference>
<dbReference type="CDD" id="cd06433">
    <property type="entry name" value="GT_2_WfgS_like"/>
    <property type="match status" value="1"/>
</dbReference>
<comment type="caution">
    <text evidence="2">The sequence shown here is derived from an EMBL/GenBank/DDBJ whole genome shotgun (WGS) entry which is preliminary data.</text>
</comment>
<dbReference type="Gene3D" id="3.90.550.10">
    <property type="entry name" value="Spore Coat Polysaccharide Biosynthesis Protein SpsA, Chain A"/>
    <property type="match status" value="1"/>
</dbReference>
<accession>A0AAW5Z083</accession>
<organism evidence="2 3">
    <name type="scientific">Escherichia coli</name>
    <dbReference type="NCBI Taxonomy" id="562"/>
    <lineage>
        <taxon>Bacteria</taxon>
        <taxon>Pseudomonadati</taxon>
        <taxon>Pseudomonadota</taxon>
        <taxon>Gammaproteobacteria</taxon>
        <taxon>Enterobacterales</taxon>
        <taxon>Enterobacteriaceae</taxon>
        <taxon>Escherichia</taxon>
    </lineage>
</organism>
<reference evidence="2" key="1">
    <citation type="submission" date="2022-08" db="EMBL/GenBank/DDBJ databases">
        <title>Genome sequencing of human pathogens.</title>
        <authorList>
            <person name="Cao X."/>
        </authorList>
    </citation>
    <scope>NUCLEOTIDE SEQUENCE</scope>
    <source>
        <strain evidence="2">EC16126</strain>
    </source>
</reference>
<evidence type="ECO:0000313" key="3">
    <source>
        <dbReference type="Proteomes" id="UP001211064"/>
    </source>
</evidence>
<sequence>MDMQNIDKYIFSGNPNTPLVSIIIATFNSELDIANCLQSVINQSYKYIEIIIMDGGSSDKTLDIAKSFKDERIIIVSENDRGIYDAWNKAVDLSNGDWITFIGSDDIYYHTNAIASLIKGIAVSNGAPVVYGRTAHEGPNRVISGFSGSEWYNLKGFKFNYYKCNLPLPIMSAIYSRDFFRDERFDIKLKIVADADWFLRCFSKLSNETPPYFIDDPTPVVRMGYGGVSTDISSQVKTTRESFIVRKKNNISCCNMQLILRYIKIMMMVSIKNTFGDNVFRAMHDGYHFLKRIKNKI</sequence>
<evidence type="ECO:0000313" key="2">
    <source>
        <dbReference type="EMBL" id="MDA4176185.1"/>
    </source>
</evidence>
<dbReference type="InterPro" id="IPR001173">
    <property type="entry name" value="Glyco_trans_2-like"/>
</dbReference>
<dbReference type="RefSeq" id="WP_106631570.1">
    <property type="nucleotide sequence ID" value="NZ_CAJHTO010000034.1"/>
</dbReference>
<evidence type="ECO:0000259" key="1">
    <source>
        <dbReference type="Pfam" id="PF00535"/>
    </source>
</evidence>
<dbReference type="InterPro" id="IPR029044">
    <property type="entry name" value="Nucleotide-diphossugar_trans"/>
</dbReference>
<proteinExistence type="predicted"/>
<dbReference type="Pfam" id="PF00535">
    <property type="entry name" value="Glycos_transf_2"/>
    <property type="match status" value="1"/>
</dbReference>
<dbReference type="SUPFAM" id="SSF53448">
    <property type="entry name" value="Nucleotide-diphospho-sugar transferases"/>
    <property type="match status" value="1"/>
</dbReference>
<feature type="domain" description="Glycosyltransferase 2-like" evidence="1">
    <location>
        <begin position="21"/>
        <end position="160"/>
    </location>
</feature>
<dbReference type="PANTHER" id="PTHR22916:SF3">
    <property type="entry name" value="UDP-GLCNAC:BETAGAL BETA-1,3-N-ACETYLGLUCOSAMINYLTRANSFERASE-LIKE PROTEIN 1"/>
    <property type="match status" value="1"/>
</dbReference>
<dbReference type="PANTHER" id="PTHR22916">
    <property type="entry name" value="GLYCOSYLTRANSFERASE"/>
    <property type="match status" value="1"/>
</dbReference>
<gene>
    <name evidence="2" type="ORF">NY836_01940</name>
</gene>
<dbReference type="AlphaFoldDB" id="A0AAW5Z083"/>
<protein>
    <submittedName>
        <fullName evidence="2">Glycosyltransferase</fullName>
    </submittedName>
</protein>
<dbReference type="EMBL" id="JANWOR010000089">
    <property type="protein sequence ID" value="MDA4176185.1"/>
    <property type="molecule type" value="Genomic_DNA"/>
</dbReference>
<name>A0AAW5Z083_ECOLX</name>
<dbReference type="GO" id="GO:0016758">
    <property type="term" value="F:hexosyltransferase activity"/>
    <property type="evidence" value="ECO:0007669"/>
    <property type="project" value="UniProtKB-ARBA"/>
</dbReference>